<keyword evidence="5" id="KW-1185">Reference proteome</keyword>
<comment type="similarity">
    <text evidence="1">Belongs to the UPF0587 family.</text>
</comment>
<organism evidence="4 5">
    <name type="scientific">Heracleum sosnowskyi</name>
    <dbReference type="NCBI Taxonomy" id="360622"/>
    <lineage>
        <taxon>Eukaryota</taxon>
        <taxon>Viridiplantae</taxon>
        <taxon>Streptophyta</taxon>
        <taxon>Embryophyta</taxon>
        <taxon>Tracheophyta</taxon>
        <taxon>Spermatophyta</taxon>
        <taxon>Magnoliopsida</taxon>
        <taxon>eudicotyledons</taxon>
        <taxon>Gunneridae</taxon>
        <taxon>Pentapetalae</taxon>
        <taxon>asterids</taxon>
        <taxon>campanulids</taxon>
        <taxon>Apiales</taxon>
        <taxon>Apiaceae</taxon>
        <taxon>Apioideae</taxon>
        <taxon>apioid superclade</taxon>
        <taxon>Tordylieae</taxon>
        <taxon>Tordyliinae</taxon>
        <taxon>Heracleum</taxon>
    </lineage>
</organism>
<evidence type="ECO:0000313" key="4">
    <source>
        <dbReference type="EMBL" id="KAK1367588.1"/>
    </source>
</evidence>
<evidence type="ECO:0000256" key="2">
    <source>
        <dbReference type="ARBA" id="ARBA00022723"/>
    </source>
</evidence>
<dbReference type="Proteomes" id="UP001237642">
    <property type="component" value="Unassembled WGS sequence"/>
</dbReference>
<reference evidence="4" key="2">
    <citation type="submission" date="2023-05" db="EMBL/GenBank/DDBJ databases">
        <authorList>
            <person name="Schelkunov M.I."/>
        </authorList>
    </citation>
    <scope>NUCLEOTIDE SEQUENCE</scope>
    <source>
        <strain evidence="4">Hsosn_3</strain>
        <tissue evidence="4">Leaf</tissue>
    </source>
</reference>
<keyword evidence="3" id="KW-0862">Zinc</keyword>
<dbReference type="Pfam" id="PF05907">
    <property type="entry name" value="CXXC_Zn-b_euk"/>
    <property type="match status" value="1"/>
</dbReference>
<dbReference type="SUPFAM" id="SSF141678">
    <property type="entry name" value="MAL13P1.257-like"/>
    <property type="match status" value="2"/>
</dbReference>
<dbReference type="EMBL" id="JAUIZM010000008">
    <property type="protein sequence ID" value="KAK1367588.1"/>
    <property type="molecule type" value="Genomic_DNA"/>
</dbReference>
<reference evidence="4" key="1">
    <citation type="submission" date="2023-02" db="EMBL/GenBank/DDBJ databases">
        <title>Genome of toxic invasive species Heracleum sosnowskyi carries increased number of genes despite the absence of recent whole-genome duplications.</title>
        <authorList>
            <person name="Schelkunov M."/>
            <person name="Shtratnikova V."/>
            <person name="Makarenko M."/>
            <person name="Klepikova A."/>
            <person name="Omelchenko D."/>
            <person name="Novikova G."/>
            <person name="Obukhova E."/>
            <person name="Bogdanov V."/>
            <person name="Penin A."/>
            <person name="Logacheva M."/>
        </authorList>
    </citation>
    <scope>NUCLEOTIDE SEQUENCE</scope>
    <source>
        <strain evidence="4">Hsosn_3</strain>
        <tissue evidence="4">Leaf</tissue>
    </source>
</reference>
<evidence type="ECO:0000313" key="5">
    <source>
        <dbReference type="Proteomes" id="UP001237642"/>
    </source>
</evidence>
<proteinExistence type="inferred from homology"/>
<evidence type="ECO:0000256" key="3">
    <source>
        <dbReference type="ARBA" id="ARBA00022833"/>
    </source>
</evidence>
<dbReference type="PANTHER" id="PTHR12857">
    <property type="entry name" value="CXXC MOTIF CONTAINING ZINC BINDING PROTEIN"/>
    <property type="match status" value="1"/>
</dbReference>
<protein>
    <submittedName>
        <fullName evidence="4">Uncharacterized protein</fullName>
    </submittedName>
</protein>
<dbReference type="InterPro" id="IPR008584">
    <property type="entry name" value="CXXC_Zn-binding_euk"/>
</dbReference>
<evidence type="ECO:0000256" key="1">
    <source>
        <dbReference type="ARBA" id="ARBA00007818"/>
    </source>
</evidence>
<dbReference type="AlphaFoldDB" id="A0AAD8HJR6"/>
<accession>A0AAD8HJR6</accession>
<comment type="caution">
    <text evidence="4">The sequence shown here is derived from an EMBL/GenBank/DDBJ whole genome shotgun (WGS) entry which is preliminary data.</text>
</comment>
<gene>
    <name evidence="4" type="ORF">POM88_033680</name>
</gene>
<dbReference type="PANTHER" id="PTHR12857:SF0">
    <property type="entry name" value="CXXC MOTIF CONTAINING ZINC BINDING PROTEIN"/>
    <property type="match status" value="1"/>
</dbReference>
<sequence length="288" mass="31520">MSFKVVCKNCGQLNDKNITVIDQSEWSNIHTPPSNTLKCNNCSLVDKIKTNPTGRVLTAELSEKRETTVLVQLESIWFSLSSCVFGKGWSALSVVCKNCGQLNDKNIIVIDQSEWSNIHTPPSNTLKCNNCSLVDKIKINPTGRVLTAEFSEKGETTVLVQLESIWFSPSSCVFGKGWSALSVAGTKYGNIDLSSDFYDCDCLGGCVVSIRHPAISFQKCNNCSIVDKIKINPTGRVLTIVLVQLESIWFLPSSCVFGKGWSALSVAGNKYGNIDLASDFYDYDSVGV</sequence>
<keyword evidence="2" id="KW-0479">Metal-binding</keyword>
<name>A0AAD8HJR6_9APIA</name>
<dbReference type="GO" id="GO:0008270">
    <property type="term" value="F:zinc ion binding"/>
    <property type="evidence" value="ECO:0007669"/>
    <property type="project" value="TreeGrafter"/>
</dbReference>